<sequence length="161" mass="18825">MENEDKINKLSYECIYCDFKAPSKTKLERHLNTQKHATNFEKHQLEVENMNSVLPITEELNQPEDHKLCKNMDCERYPPDWDFEEDTEENYEDGQQWVKCNLCDGYFNDDGMGDILFIEEEPNNQQAECSLCGKSEDIVQMKGTGQFLCGNACDEEEEEED</sequence>
<reference evidence="1" key="1">
    <citation type="journal article" date="2020" name="Nature">
        <title>Giant virus diversity and host interactions through global metagenomics.</title>
        <authorList>
            <person name="Schulz F."/>
            <person name="Roux S."/>
            <person name="Paez-Espino D."/>
            <person name="Jungbluth S."/>
            <person name="Walsh D.A."/>
            <person name="Denef V.J."/>
            <person name="McMahon K.D."/>
            <person name="Konstantinidis K.T."/>
            <person name="Eloe-Fadrosh E.A."/>
            <person name="Kyrpides N.C."/>
            <person name="Woyke T."/>
        </authorList>
    </citation>
    <scope>NUCLEOTIDE SEQUENCE</scope>
    <source>
        <strain evidence="1">GVMAG-M-3300024261-26</strain>
    </source>
</reference>
<dbReference type="AlphaFoldDB" id="A0A6C0IQI0"/>
<protein>
    <recommendedName>
        <fullName evidence="2">C2H2-type domain-containing protein</fullName>
    </recommendedName>
</protein>
<evidence type="ECO:0008006" key="2">
    <source>
        <dbReference type="Google" id="ProtNLM"/>
    </source>
</evidence>
<evidence type="ECO:0000313" key="1">
    <source>
        <dbReference type="EMBL" id="QHT94755.1"/>
    </source>
</evidence>
<proteinExistence type="predicted"/>
<dbReference type="SUPFAM" id="SSF57667">
    <property type="entry name" value="beta-beta-alpha zinc fingers"/>
    <property type="match status" value="1"/>
</dbReference>
<dbReference type="EMBL" id="MN740230">
    <property type="protein sequence ID" value="QHT94755.1"/>
    <property type="molecule type" value="Genomic_DNA"/>
</dbReference>
<accession>A0A6C0IQI0</accession>
<dbReference type="InterPro" id="IPR036236">
    <property type="entry name" value="Znf_C2H2_sf"/>
</dbReference>
<organism evidence="1">
    <name type="scientific">viral metagenome</name>
    <dbReference type="NCBI Taxonomy" id="1070528"/>
    <lineage>
        <taxon>unclassified sequences</taxon>
        <taxon>metagenomes</taxon>
        <taxon>organismal metagenomes</taxon>
    </lineage>
</organism>
<name>A0A6C0IQI0_9ZZZZ</name>